<comment type="catalytic activity">
    <reaction evidence="1">
        <text>ATP + protein L-histidine = ADP + protein N-phospho-L-histidine.</text>
        <dbReference type="EC" id="2.7.13.3"/>
    </reaction>
</comment>
<keyword evidence="4" id="KW-0597">Phosphoprotein</keyword>
<dbReference type="Pfam" id="PF11845">
    <property type="entry name" value="Tll0287-like"/>
    <property type="match status" value="1"/>
</dbReference>
<dbReference type="InterPro" id="IPR021796">
    <property type="entry name" value="Tll0287-like_dom"/>
</dbReference>
<dbReference type="PANTHER" id="PTHR45528:SF10">
    <property type="entry name" value="METHYL-ACCEPTING CHEMOTAXIS PROTEIN"/>
    <property type="match status" value="1"/>
</dbReference>
<evidence type="ECO:0000256" key="1">
    <source>
        <dbReference type="ARBA" id="ARBA00000085"/>
    </source>
</evidence>
<evidence type="ECO:0000256" key="5">
    <source>
        <dbReference type="ARBA" id="ARBA00022679"/>
    </source>
</evidence>
<keyword evidence="5" id="KW-0808">Transferase</keyword>
<dbReference type="Pfam" id="PF00672">
    <property type="entry name" value="HAMP"/>
    <property type="match status" value="1"/>
</dbReference>
<dbReference type="Gene3D" id="6.10.340.10">
    <property type="match status" value="1"/>
</dbReference>
<sequence>MPKLNNLQLGQKFTLLLLLVFLGGIIASSIALSSVLNKSAQAQLTTNALMLMETMNSVRDYTTNQVNPELVARLDTEFLPETVPAYSAREVFETFRGNPIYADFFYKEATLNPTNLRDKADGFEAQLVEQFKQQSTAQETSGFRRTPAGDLYYIARPIKISKPSCLECHSTPAAAPASMIERYGANNGFGWHLDEIIGAQMISVPAEKVLKSARQSLVLILGIFVIAFSLAIVLVNLWLKRYVVRPLNRMALAAEAASMGDPMAEFSQDSNDEVGKLAVAFNRMQMSLQMAMQRLERYREGRRSSGDFSGKQ</sequence>
<evidence type="ECO:0000256" key="3">
    <source>
        <dbReference type="ARBA" id="ARBA00012438"/>
    </source>
</evidence>
<proteinExistence type="predicted"/>
<keyword evidence="11" id="KW-1185">Reference proteome</keyword>
<dbReference type="InterPro" id="IPR003660">
    <property type="entry name" value="HAMP_dom"/>
</dbReference>
<evidence type="ECO:0000256" key="4">
    <source>
        <dbReference type="ARBA" id="ARBA00022553"/>
    </source>
</evidence>
<keyword evidence="8" id="KW-1133">Transmembrane helix</keyword>
<evidence type="ECO:0000259" key="9">
    <source>
        <dbReference type="PROSITE" id="PS50885"/>
    </source>
</evidence>
<gene>
    <name evidence="10" type="ORF">NC992_07060</name>
</gene>
<evidence type="ECO:0000256" key="6">
    <source>
        <dbReference type="ARBA" id="ARBA00022777"/>
    </source>
</evidence>
<dbReference type="Proteomes" id="UP001482513">
    <property type="component" value="Unassembled WGS sequence"/>
</dbReference>
<dbReference type="EMBL" id="JAMPKX010000002">
    <property type="protein sequence ID" value="MEP0946625.1"/>
    <property type="molecule type" value="Genomic_DNA"/>
</dbReference>
<organism evidence="10 11">
    <name type="scientific">Leptolyngbya subtilissima DQ-A4</name>
    <dbReference type="NCBI Taxonomy" id="2933933"/>
    <lineage>
        <taxon>Bacteria</taxon>
        <taxon>Bacillati</taxon>
        <taxon>Cyanobacteriota</taxon>
        <taxon>Cyanophyceae</taxon>
        <taxon>Leptolyngbyales</taxon>
        <taxon>Leptolyngbyaceae</taxon>
        <taxon>Leptolyngbya group</taxon>
        <taxon>Leptolyngbya</taxon>
    </lineage>
</organism>
<dbReference type="PROSITE" id="PS50885">
    <property type="entry name" value="HAMP"/>
    <property type="match status" value="1"/>
</dbReference>
<reference evidence="10 11" key="1">
    <citation type="submission" date="2022-04" db="EMBL/GenBank/DDBJ databases">
        <title>Positive selection, recombination, and allopatry shape intraspecific diversity of widespread and dominant cyanobacteria.</title>
        <authorList>
            <person name="Wei J."/>
            <person name="Shu W."/>
            <person name="Hu C."/>
        </authorList>
    </citation>
    <scope>NUCLEOTIDE SEQUENCE [LARGE SCALE GENOMIC DNA]</scope>
    <source>
        <strain evidence="10 11">DQ-A4</strain>
    </source>
</reference>
<comment type="caution">
    <text evidence="10">The sequence shown here is derived from an EMBL/GenBank/DDBJ whole genome shotgun (WGS) entry which is preliminary data.</text>
</comment>
<evidence type="ECO:0000313" key="11">
    <source>
        <dbReference type="Proteomes" id="UP001482513"/>
    </source>
</evidence>
<feature type="transmembrane region" description="Helical" evidence="8">
    <location>
        <begin position="217"/>
        <end position="239"/>
    </location>
</feature>
<dbReference type="CDD" id="cd06225">
    <property type="entry name" value="HAMP"/>
    <property type="match status" value="1"/>
</dbReference>
<dbReference type="SUPFAM" id="SSF158472">
    <property type="entry name" value="HAMP domain-like"/>
    <property type="match status" value="1"/>
</dbReference>
<dbReference type="PANTHER" id="PTHR45528">
    <property type="entry name" value="SENSOR HISTIDINE KINASE CPXA"/>
    <property type="match status" value="1"/>
</dbReference>
<evidence type="ECO:0000256" key="2">
    <source>
        <dbReference type="ARBA" id="ARBA00004141"/>
    </source>
</evidence>
<feature type="domain" description="HAMP" evidence="9">
    <location>
        <begin position="241"/>
        <end position="293"/>
    </location>
</feature>
<comment type="subcellular location">
    <subcellularLocation>
        <location evidence="2">Membrane</location>
        <topology evidence="2">Multi-pass membrane protein</topology>
    </subcellularLocation>
</comment>
<keyword evidence="7 8" id="KW-0472">Membrane</keyword>
<accession>A0ABV0K2C5</accession>
<keyword evidence="8" id="KW-0812">Transmembrane</keyword>
<evidence type="ECO:0000256" key="7">
    <source>
        <dbReference type="ARBA" id="ARBA00023136"/>
    </source>
</evidence>
<protein>
    <recommendedName>
        <fullName evidence="3">histidine kinase</fullName>
        <ecNumber evidence="3">2.7.13.3</ecNumber>
    </recommendedName>
</protein>
<dbReference type="EC" id="2.7.13.3" evidence="3"/>
<dbReference type="SMART" id="SM00304">
    <property type="entry name" value="HAMP"/>
    <property type="match status" value="1"/>
</dbReference>
<keyword evidence="6" id="KW-0418">Kinase</keyword>
<dbReference type="RefSeq" id="WP_190696433.1">
    <property type="nucleotide sequence ID" value="NZ_JAMPKX010000002.1"/>
</dbReference>
<evidence type="ECO:0000313" key="10">
    <source>
        <dbReference type="EMBL" id="MEP0946625.1"/>
    </source>
</evidence>
<evidence type="ECO:0000256" key="8">
    <source>
        <dbReference type="SAM" id="Phobius"/>
    </source>
</evidence>
<name>A0ABV0K2C5_9CYAN</name>
<dbReference type="InterPro" id="IPR050398">
    <property type="entry name" value="HssS/ArlS-like"/>
</dbReference>